<dbReference type="InterPro" id="IPR008979">
    <property type="entry name" value="Galactose-bd-like_sf"/>
</dbReference>
<gene>
    <name evidence="2" type="ORF">SAMN05444380_12062</name>
</gene>
<dbReference type="InterPro" id="IPR037459">
    <property type="entry name" value="RhgT-like"/>
</dbReference>
<dbReference type="PANTHER" id="PTHR36848">
    <property type="entry name" value="DNA-BINDING PROTEIN (PUTATIVE SECRETED PROTEIN)-RELATED"/>
    <property type="match status" value="1"/>
</dbReference>
<dbReference type="Proteomes" id="UP000181976">
    <property type="component" value="Unassembled WGS sequence"/>
</dbReference>
<accession>A0A1I2DWR9</accession>
<dbReference type="Gene3D" id="3.40.50.1110">
    <property type="entry name" value="SGNH hydrolase"/>
    <property type="match status" value="1"/>
</dbReference>
<dbReference type="eggNOG" id="COG3250">
    <property type="taxonomic scope" value="Bacteria"/>
</dbReference>
<reference evidence="2 3" key="1">
    <citation type="submission" date="2016-10" db="EMBL/GenBank/DDBJ databases">
        <authorList>
            <person name="de Groot N.N."/>
        </authorList>
    </citation>
    <scope>NUCLEOTIDE SEQUENCE [LARGE SCALE GENOMIC DNA]</scope>
    <source>
        <strain evidence="2 3">DSM 19012</strain>
    </source>
</reference>
<name>A0A1I2DWR9_9BACT</name>
<evidence type="ECO:0000313" key="3">
    <source>
        <dbReference type="Proteomes" id="UP000181976"/>
    </source>
</evidence>
<dbReference type="SUPFAM" id="SSF52266">
    <property type="entry name" value="SGNH hydrolase"/>
    <property type="match status" value="1"/>
</dbReference>
<dbReference type="InterPro" id="IPR036514">
    <property type="entry name" value="SGNH_hydro_sf"/>
</dbReference>
<dbReference type="InterPro" id="IPR013830">
    <property type="entry name" value="SGNH_hydro"/>
</dbReference>
<dbReference type="NCBIfam" id="NF045579">
    <property type="entry name" value="rhamnoside_JR"/>
    <property type="match status" value="1"/>
</dbReference>
<dbReference type="GO" id="GO:0016788">
    <property type="term" value="F:hydrolase activity, acting on ester bonds"/>
    <property type="evidence" value="ECO:0007669"/>
    <property type="project" value="UniProtKB-ARBA"/>
</dbReference>
<evidence type="ECO:0000313" key="2">
    <source>
        <dbReference type="EMBL" id="SFE85112.1"/>
    </source>
</evidence>
<dbReference type="CDD" id="cd01821">
    <property type="entry name" value="Rhamnogalacturan_acetylesterase_like"/>
    <property type="match status" value="1"/>
</dbReference>
<dbReference type="SUPFAM" id="SSF49785">
    <property type="entry name" value="Galactose-binding domain-like"/>
    <property type="match status" value="2"/>
</dbReference>
<dbReference type="PANTHER" id="PTHR36848:SF2">
    <property type="entry name" value="SECRETED PROTEIN"/>
    <property type="match status" value="1"/>
</dbReference>
<dbReference type="EMBL" id="FONA01000020">
    <property type="protein sequence ID" value="SFE85112.1"/>
    <property type="molecule type" value="Genomic_DNA"/>
</dbReference>
<dbReference type="STRING" id="385682.SAMN05444380_12062"/>
<dbReference type="Gene3D" id="2.60.120.260">
    <property type="entry name" value="Galactose-binding domain-like"/>
    <property type="match status" value="1"/>
</dbReference>
<dbReference type="Gene3D" id="2.60.120.430">
    <property type="entry name" value="Galactose-binding lectin"/>
    <property type="match status" value="1"/>
</dbReference>
<dbReference type="InParanoid" id="A0A1I2DWR9"/>
<feature type="domain" description="SGNH hydrolase-type esterase" evidence="1">
    <location>
        <begin position="1128"/>
        <end position="1287"/>
    </location>
</feature>
<sequence length="1372" mass="156147">MRHRIFLPGKRKRPYLVIVIVFALMLGIGCSSNIEEGNNIWPEINKEMKPWTRWWWMGSAVDEKELGPLLEEYAAKGFGGVEIAPIYGVKGYEDRYVDFLSARWIELLDYTVSKADSLGMGVDITTGTGWPFGGPHITSDFAARRLYIQKYELTVDSPLLRVKINDPRQRNVGARLIAVTGYDEHGRKRELMPLVNEGGLLNWKPSSGRWTIYAAFDGRTRQRVKRAAPGGEGFTFDHFSEKALYHYLKRFDEAFKDNCPNIRCFFNDSYEVFGASWSQDFLEAFKQRRGYDLSLHLRELYGDGDKDTVARVKSDYRETMSDMLIHNFSTKWTAWAHKYGAHTRNQSHGSPANLLDVYASVDIPEIETFGATHFNIPGFYWDSAHVKRGDHNPLFLKMAASAANLTGKRLVSCETFTWLGEHFRVPLSQCKPEAEQVMLAGVNHIFYHGTAYSPEEAPWPGWLFYASVNFSPSNSFWAHIEGLNQYITRCQSILQSTTSDNDLLVYWPIYDVWHDPEGMEKMMTVHGSKQWLASASIQKLLDKGYTFDFVSDSLLKTLKVRNGVVVPTNGHNQYKAIIIPECERMPEATLKKLIEFSRKGVVVVMQNIPKTVPGLRNWESRQERMKTLLAGFNHRALGEDVAILEDDNSSIYLTPDFEKVLKLNGIEREMVTDLGLKFIRKKSTLGTYYYLVNHTSKDIDETIVLNAPGKYAVIMDPQTGTYGTTTVAHQGRKSMVRFQCKAGEAYFILLTNKTIAHLPKWKYKGVEGEVIEISGPWKLEFIEGGPELPRDRIIDTLQYWTSLDGEWEKYFSGIARYSTIFRVNDLPAESYQLKLQHVGYSSRIVLNGHDLGVLWSEPFIMDVGNYIEEGENTLQIEVANLMSNRIRYMDLNGQEWRKFHEINFVNIGYKPFDASGWEVMPSGLAGPVKLIPIKEVETSPEVIMRKAGSDGLIFNFGTDVPVNKNNIVEVPCSLTYNQYVGYGFDLWTTPKNTMKKSKYDADIKNSGCTSGSSFYFSVKLPEGNYEVTVWLGNPVQESVTTVKAESRRLMVERSEAKTGEVKEHTFIVNVRTPRIEGTDSIIRKKREYEYLNWDEKLTLEFNGDQPSVYGIRIKPASQELTTVFLAGNSTVVDQEYEPYAAWGQMITGFFDTGIVVANYAFSGASLSSFKGLKRMDKIMSLLKPGDYVFIEFGHNDQKQKGEGIGPWQSFSNYLKEFILLTREKGGKPVLVTPMNRRSFDESGKIVHTHGDYPAAMRKVAKEENVPLIDLNVMSKELYEAWGVEESRKAFVQYPANTFRGQNQKLEDNTHFNNYGAYQIALCIVKGIRDLNLDLANHLKPSTPVIDLSNPFPFSGWKLKHSSRSTNQKPDGN</sequence>
<dbReference type="PROSITE" id="PS51257">
    <property type="entry name" value="PROKAR_LIPOPROTEIN"/>
    <property type="match status" value="1"/>
</dbReference>
<dbReference type="Pfam" id="PF17132">
    <property type="entry name" value="Glyco_hydro_106"/>
    <property type="match status" value="1"/>
</dbReference>
<dbReference type="RefSeq" id="WP_175560429.1">
    <property type="nucleotide sequence ID" value="NZ_FONA01000020.1"/>
</dbReference>
<dbReference type="InterPro" id="IPR053161">
    <property type="entry name" value="Ulvan_degrading_GH"/>
</dbReference>
<keyword evidence="3" id="KW-1185">Reference proteome</keyword>
<dbReference type="eggNOG" id="COG2755">
    <property type="taxonomic scope" value="Bacteria"/>
</dbReference>
<protein>
    <submittedName>
        <fullName evidence="2">Lysophospholipase L1</fullName>
    </submittedName>
</protein>
<proteinExistence type="predicted"/>
<evidence type="ECO:0000259" key="1">
    <source>
        <dbReference type="Pfam" id="PF13472"/>
    </source>
</evidence>
<dbReference type="Pfam" id="PF13472">
    <property type="entry name" value="Lipase_GDSL_2"/>
    <property type="match status" value="1"/>
</dbReference>
<organism evidence="2 3">
    <name type="scientific">Thermophagus xiamenensis</name>
    <dbReference type="NCBI Taxonomy" id="385682"/>
    <lineage>
        <taxon>Bacteria</taxon>
        <taxon>Pseudomonadati</taxon>
        <taxon>Bacteroidota</taxon>
        <taxon>Bacteroidia</taxon>
        <taxon>Marinilabiliales</taxon>
        <taxon>Marinilabiliaceae</taxon>
        <taxon>Thermophagus</taxon>
    </lineage>
</organism>